<dbReference type="InterPro" id="IPR023796">
    <property type="entry name" value="Serpin_dom"/>
</dbReference>
<name>A0A673KL01_9TELE</name>
<dbReference type="Ensembl" id="ENSSRHT00000065802.1">
    <property type="protein sequence ID" value="ENSSRHP00000064032.1"/>
    <property type="gene ID" value="ENSSRHG00000031889.1"/>
</dbReference>
<dbReference type="PANTHER" id="PTHR11461:SF129">
    <property type="entry name" value="SERPIN E3"/>
    <property type="match status" value="1"/>
</dbReference>
<reference evidence="4" key="2">
    <citation type="submission" date="2025-09" db="UniProtKB">
        <authorList>
            <consortium name="Ensembl"/>
        </authorList>
    </citation>
    <scope>IDENTIFICATION</scope>
</reference>
<feature type="signal peptide" evidence="2">
    <location>
        <begin position="1"/>
        <end position="21"/>
    </location>
</feature>
<comment type="similarity">
    <text evidence="1">Belongs to the serpin family.</text>
</comment>
<reference evidence="4" key="1">
    <citation type="submission" date="2025-08" db="UniProtKB">
        <authorList>
            <consortium name="Ensembl"/>
        </authorList>
    </citation>
    <scope>IDENTIFICATION</scope>
</reference>
<proteinExistence type="inferred from homology"/>
<dbReference type="Pfam" id="PF00079">
    <property type="entry name" value="Serpin"/>
    <property type="match status" value="1"/>
</dbReference>
<dbReference type="Gene3D" id="3.30.497.10">
    <property type="entry name" value="Antithrombin, subunit I, domain 2"/>
    <property type="match status" value="1"/>
</dbReference>
<evidence type="ECO:0000256" key="2">
    <source>
        <dbReference type="SAM" id="SignalP"/>
    </source>
</evidence>
<dbReference type="SMART" id="SM00093">
    <property type="entry name" value="SERPIN"/>
    <property type="match status" value="1"/>
</dbReference>
<dbReference type="InterPro" id="IPR042185">
    <property type="entry name" value="Serpin_sf_2"/>
</dbReference>
<feature type="chain" id="PRO_5025615962" evidence="2">
    <location>
        <begin position="22"/>
        <end position="414"/>
    </location>
</feature>
<evidence type="ECO:0000256" key="1">
    <source>
        <dbReference type="RuleBase" id="RU000411"/>
    </source>
</evidence>
<dbReference type="GO" id="GO:0004867">
    <property type="term" value="F:serine-type endopeptidase inhibitor activity"/>
    <property type="evidence" value="ECO:0007669"/>
    <property type="project" value="InterPro"/>
</dbReference>
<dbReference type="InterPro" id="IPR000215">
    <property type="entry name" value="Serpin_fam"/>
</dbReference>
<dbReference type="InterPro" id="IPR042178">
    <property type="entry name" value="Serpin_sf_1"/>
</dbReference>
<organism evidence="4 5">
    <name type="scientific">Sinocyclocheilus rhinocerous</name>
    <dbReference type="NCBI Taxonomy" id="307959"/>
    <lineage>
        <taxon>Eukaryota</taxon>
        <taxon>Metazoa</taxon>
        <taxon>Chordata</taxon>
        <taxon>Craniata</taxon>
        <taxon>Vertebrata</taxon>
        <taxon>Euteleostomi</taxon>
        <taxon>Actinopterygii</taxon>
        <taxon>Neopterygii</taxon>
        <taxon>Teleostei</taxon>
        <taxon>Ostariophysi</taxon>
        <taxon>Cypriniformes</taxon>
        <taxon>Cyprinidae</taxon>
        <taxon>Cyprininae</taxon>
        <taxon>Sinocyclocheilus</taxon>
    </lineage>
</organism>
<evidence type="ECO:0000313" key="4">
    <source>
        <dbReference type="Ensembl" id="ENSSRHP00000064032.1"/>
    </source>
</evidence>
<dbReference type="GO" id="GO:0005615">
    <property type="term" value="C:extracellular space"/>
    <property type="evidence" value="ECO:0007669"/>
    <property type="project" value="InterPro"/>
</dbReference>
<dbReference type="InterPro" id="IPR036186">
    <property type="entry name" value="Serpin_sf"/>
</dbReference>
<dbReference type="Proteomes" id="UP000472270">
    <property type="component" value="Unassembled WGS sequence"/>
</dbReference>
<accession>A0A673KL01</accession>
<keyword evidence="5" id="KW-1185">Reference proteome</keyword>
<protein>
    <submittedName>
        <fullName evidence="4">Probable serpin E3</fullName>
    </submittedName>
</protein>
<sequence length="414" mass="46240">MHQLSVTSLILCLWLLEHCHGNSSLGNSLNDLHTQFGVSLYQTLTETENNSNLIVSPASVSLCLGLLQLGARGNTLAQLEGTLGYDVNDARVQDILSRPQGDLGNSIEGVRLQLANALFVQSGVKLLPEFTQHALGWGNSSLLSVNFTDDHLQTREEQEEASRQDSLLHMALLSTVVFQGAWQKQFLFTDTQNLPFSLSDGRTVKVPMMYQSTEVNIGKGRNKTDTKQEYTVLELPYLDRSLRLLVALPSDRKTPLSQLEKQLTARAVGLWDTGLRRTKMDIFLPRFKMQSRFNLKPVLQSLGISDVFSPSAADFRGISGLFVSEAFHEARIEVTEQGTKAASATAMVLLKRSRSAVFKADRPFLFILRQISLFKTIFYFDMFSNVIYSCAGKAEFISSHYSALQCHMILQKSF</sequence>
<dbReference type="PANTHER" id="PTHR11461">
    <property type="entry name" value="SERINE PROTEASE INHIBITOR, SERPIN"/>
    <property type="match status" value="1"/>
</dbReference>
<feature type="domain" description="Serpin" evidence="3">
    <location>
        <begin position="38"/>
        <end position="385"/>
    </location>
</feature>
<dbReference type="Gene3D" id="2.30.39.10">
    <property type="entry name" value="Alpha-1-antitrypsin, domain 1"/>
    <property type="match status" value="1"/>
</dbReference>
<gene>
    <name evidence="4" type="primary">serpine3</name>
</gene>
<dbReference type="SUPFAM" id="SSF56574">
    <property type="entry name" value="Serpins"/>
    <property type="match status" value="1"/>
</dbReference>
<keyword evidence="2" id="KW-0732">Signal</keyword>
<evidence type="ECO:0000259" key="3">
    <source>
        <dbReference type="SMART" id="SM00093"/>
    </source>
</evidence>
<dbReference type="AlphaFoldDB" id="A0A673KL01"/>
<evidence type="ECO:0000313" key="5">
    <source>
        <dbReference type="Proteomes" id="UP000472270"/>
    </source>
</evidence>